<keyword evidence="1" id="KW-0472">Membrane</keyword>
<dbReference type="Proteomes" id="UP000625316">
    <property type="component" value="Unassembled WGS sequence"/>
</dbReference>
<keyword evidence="3" id="KW-1185">Reference proteome</keyword>
<dbReference type="PANTHER" id="PTHR48090:SF6">
    <property type="entry name" value="SLR5056 PROTEIN"/>
    <property type="match status" value="1"/>
</dbReference>
<dbReference type="InterPro" id="IPR029044">
    <property type="entry name" value="Nucleotide-diphossugar_trans"/>
</dbReference>
<keyword evidence="1" id="KW-1133">Transmembrane helix</keyword>
<keyword evidence="1" id="KW-0812">Transmembrane</keyword>
<name>A0A928Z4X9_9CYAN</name>
<feature type="transmembrane region" description="Helical" evidence="1">
    <location>
        <begin position="306"/>
        <end position="324"/>
    </location>
</feature>
<comment type="caution">
    <text evidence="2">The sequence shown here is derived from an EMBL/GenBank/DDBJ whole genome shotgun (WGS) entry which is preliminary data.</text>
</comment>
<feature type="transmembrane region" description="Helical" evidence="1">
    <location>
        <begin position="331"/>
        <end position="352"/>
    </location>
</feature>
<protein>
    <submittedName>
        <fullName evidence="2">Glycosyltransferase</fullName>
    </submittedName>
</protein>
<gene>
    <name evidence="2" type="ORF">IQ266_13075</name>
</gene>
<dbReference type="EMBL" id="JADEXQ010000041">
    <property type="protein sequence ID" value="MBE9030665.1"/>
    <property type="molecule type" value="Genomic_DNA"/>
</dbReference>
<reference evidence="2" key="1">
    <citation type="submission" date="2020-10" db="EMBL/GenBank/DDBJ databases">
        <authorList>
            <person name="Castelo-Branco R."/>
            <person name="Eusebio N."/>
            <person name="Adriana R."/>
            <person name="Vieira A."/>
            <person name="Brugerolle De Fraissinette N."/>
            <person name="Rezende De Castro R."/>
            <person name="Schneider M.P."/>
            <person name="Vasconcelos V."/>
            <person name="Leao P.N."/>
        </authorList>
    </citation>
    <scope>NUCLEOTIDE SEQUENCE</scope>
    <source>
        <strain evidence="2">LEGE 11480</strain>
    </source>
</reference>
<dbReference type="PANTHER" id="PTHR48090">
    <property type="entry name" value="UNDECAPRENYL-PHOSPHATE 4-DEOXY-4-FORMAMIDO-L-ARABINOSE TRANSFERASE-RELATED"/>
    <property type="match status" value="1"/>
</dbReference>
<evidence type="ECO:0000313" key="2">
    <source>
        <dbReference type="EMBL" id="MBE9030665.1"/>
    </source>
</evidence>
<dbReference type="Pfam" id="PF13641">
    <property type="entry name" value="Glyco_tranf_2_3"/>
    <property type="match status" value="1"/>
</dbReference>
<sequence>MYFVLLKSITLLLTGLSGFLLLLCLLLLLETIAFLLPPRAVQHQSLGPQPRAAIVIPAHDEEAVLAETLAPLTQLPYPIVLVADNCSDRTATIGRNFGALVIERHNPYLLGKGYAMDFGIDFLSKTPPDVVLFLDADCQVPNAEVMQLIDYAIQFQRPIQSAYVMRLPSEPTSKHRVSVFAFKFKNQVRMHGLSRLGGPTVLAGSGMAFPWHTLENVNLASGAIVEDMKLGIDLAISSRPVLFYPHATVTSVLPQKTTAVNSQRTRWEHGHLQSIGTYVPKLLVASLRQRRGDLLLLAWDLCIPPLSLMVMLWAMSLGVITLAYSFGMAELAFNLILMAGVMLLSAILLAWQRIGRTDLPLRDLLRIPFYVLGKVPLYLRFMTDRQEAWERTERDRVESSSSISLSSKN</sequence>
<proteinExistence type="predicted"/>
<organism evidence="2 3">
    <name type="scientific">Romeriopsis navalis LEGE 11480</name>
    <dbReference type="NCBI Taxonomy" id="2777977"/>
    <lineage>
        <taxon>Bacteria</taxon>
        <taxon>Bacillati</taxon>
        <taxon>Cyanobacteriota</taxon>
        <taxon>Cyanophyceae</taxon>
        <taxon>Leptolyngbyales</taxon>
        <taxon>Leptolyngbyaceae</taxon>
        <taxon>Romeriopsis</taxon>
        <taxon>Romeriopsis navalis</taxon>
    </lineage>
</organism>
<dbReference type="AlphaFoldDB" id="A0A928Z4X9"/>
<evidence type="ECO:0000256" key="1">
    <source>
        <dbReference type="SAM" id="Phobius"/>
    </source>
</evidence>
<accession>A0A928Z4X9</accession>
<dbReference type="CDD" id="cd06438">
    <property type="entry name" value="EpsO_like"/>
    <property type="match status" value="1"/>
</dbReference>
<dbReference type="InterPro" id="IPR050256">
    <property type="entry name" value="Glycosyltransferase_2"/>
</dbReference>
<dbReference type="Gene3D" id="3.90.550.10">
    <property type="entry name" value="Spore Coat Polysaccharide Biosynthesis Protein SpsA, Chain A"/>
    <property type="match status" value="1"/>
</dbReference>
<dbReference type="RefSeq" id="WP_264325495.1">
    <property type="nucleotide sequence ID" value="NZ_JADEXQ010000041.1"/>
</dbReference>
<evidence type="ECO:0000313" key="3">
    <source>
        <dbReference type="Proteomes" id="UP000625316"/>
    </source>
</evidence>
<dbReference type="SUPFAM" id="SSF53448">
    <property type="entry name" value="Nucleotide-diphospho-sugar transferases"/>
    <property type="match status" value="1"/>
</dbReference>